<keyword evidence="2" id="KW-1185">Reference proteome</keyword>
<dbReference type="GO" id="GO:0004848">
    <property type="term" value="F:ureidoglycolate hydrolase activity"/>
    <property type="evidence" value="ECO:0007669"/>
    <property type="project" value="InterPro"/>
</dbReference>
<gene>
    <name evidence="1" type="ORF">HMPREF9452_01008</name>
</gene>
<evidence type="ECO:0000313" key="1">
    <source>
        <dbReference type="EMBL" id="EGX71620.1"/>
    </source>
</evidence>
<dbReference type="InterPro" id="IPR032358">
    <property type="entry name" value="DUF4867"/>
</dbReference>
<dbReference type="GeneID" id="62758740"/>
<protein>
    <recommendedName>
        <fullName evidence="3">DUF4867 domain-containing protein</fullName>
    </recommendedName>
</protein>
<dbReference type="Proteomes" id="UP000004830">
    <property type="component" value="Unassembled WGS sequence"/>
</dbReference>
<dbReference type="InterPro" id="IPR024060">
    <property type="entry name" value="Ureidoglycolate_lyase_dom_sf"/>
</dbReference>
<sequence>MAIKIESVLDEAFRPYGRVWSDVPQAYLVELAETLEHSTPMPEGRSYSASDPALENMACAPALSALFFGGRPAQLGWCNGHNTKLNCLEYHRASEFNFGSRDFILLLAREEQIIDGELDTSLVRAFHVPANTLIEVYGSTLHYAPCQACADEGYKVLVALPQGTNGPKSALPRGAQGGDAAMLWAADKWLIVHEESGKGELGAWVGLVGENIDIADSLASDAGAGDVAAS</sequence>
<dbReference type="Gene3D" id="2.60.120.480">
    <property type="entry name" value="Ureidoglycolate hydrolase"/>
    <property type="match status" value="1"/>
</dbReference>
<dbReference type="eggNOG" id="ENOG5030XQX">
    <property type="taxonomic scope" value="Bacteria"/>
</dbReference>
<dbReference type="HOGENOM" id="CLU_1330429_0_0_11"/>
<accession>G1WI45</accession>
<dbReference type="STRING" id="742742.HMPREF9452_01008"/>
<evidence type="ECO:0008006" key="3">
    <source>
        <dbReference type="Google" id="ProtNLM"/>
    </source>
</evidence>
<comment type="caution">
    <text evidence="1">The sequence shown here is derived from an EMBL/GenBank/DDBJ whole genome shotgun (WGS) entry which is preliminary data.</text>
</comment>
<dbReference type="RefSeq" id="WP_009141043.1">
    <property type="nucleotide sequence ID" value="NZ_JH126468.1"/>
</dbReference>
<evidence type="ECO:0000313" key="2">
    <source>
        <dbReference type="Proteomes" id="UP000004830"/>
    </source>
</evidence>
<proteinExistence type="predicted"/>
<dbReference type="Pfam" id="PF16161">
    <property type="entry name" value="DUF4867"/>
    <property type="match status" value="1"/>
</dbReference>
<reference evidence="1 2" key="1">
    <citation type="submission" date="2011-06" db="EMBL/GenBank/DDBJ databases">
        <title>The Genome Sequence of Collinsella tanakaei YIT 12063.</title>
        <authorList>
            <consortium name="The Broad Institute Genome Sequencing Platform"/>
            <person name="Earl A."/>
            <person name="Ward D."/>
            <person name="Feldgarden M."/>
            <person name="Gevers D."/>
            <person name="Morotomi M."/>
            <person name="Young S.K."/>
            <person name="Zeng Q."/>
            <person name="Gargeya S."/>
            <person name="Fitzgerald M."/>
            <person name="Haas B."/>
            <person name="Abouelleil A."/>
            <person name="Alvarado L."/>
            <person name="Arachchi H.M."/>
            <person name="Berlin A."/>
            <person name="Brown A."/>
            <person name="Chapman S.B."/>
            <person name="Chen Z."/>
            <person name="Dunbar C."/>
            <person name="Freedman E."/>
            <person name="Gearin G."/>
            <person name="Gellesch M."/>
            <person name="Goldberg J."/>
            <person name="Griggs A."/>
            <person name="Gujja S."/>
            <person name="Heiman D."/>
            <person name="Howarth C."/>
            <person name="Larson L."/>
            <person name="Lui A."/>
            <person name="MacDonald P.J.P."/>
            <person name="Mehta T."/>
            <person name="Montmayeur A."/>
            <person name="Murphy C."/>
            <person name="Neiman D."/>
            <person name="Pearson M."/>
            <person name="Priest M."/>
            <person name="Roberts A."/>
            <person name="Saif S."/>
            <person name="Shea T."/>
            <person name="Shenoy N."/>
            <person name="Sisk P."/>
            <person name="Stolte C."/>
            <person name="Sykes S."/>
            <person name="Wortman J."/>
            <person name="Nusbaum C."/>
            <person name="Birren B."/>
        </authorList>
    </citation>
    <scope>NUCLEOTIDE SEQUENCE [LARGE SCALE GENOMIC DNA]</scope>
    <source>
        <strain evidence="1 2">YIT 12063</strain>
    </source>
</reference>
<organism evidence="1 2">
    <name type="scientific">Collinsella tanakaei YIT 12063</name>
    <dbReference type="NCBI Taxonomy" id="742742"/>
    <lineage>
        <taxon>Bacteria</taxon>
        <taxon>Bacillati</taxon>
        <taxon>Actinomycetota</taxon>
        <taxon>Coriobacteriia</taxon>
        <taxon>Coriobacteriales</taxon>
        <taxon>Coriobacteriaceae</taxon>
        <taxon>Collinsella</taxon>
    </lineage>
</organism>
<name>G1WI45_9ACTN</name>
<dbReference type="AlphaFoldDB" id="G1WI45"/>
<dbReference type="EMBL" id="ADLS01000011">
    <property type="protein sequence ID" value="EGX71620.1"/>
    <property type="molecule type" value="Genomic_DNA"/>
</dbReference>
<dbReference type="PATRIC" id="fig|742742.3.peg.973"/>